<gene>
    <name evidence="2" type="ORF">F511_28117</name>
</gene>
<evidence type="ECO:0000313" key="3">
    <source>
        <dbReference type="Proteomes" id="UP000250235"/>
    </source>
</evidence>
<name>A0A2Z7BAQ5_9LAMI</name>
<dbReference type="Proteomes" id="UP000250235">
    <property type="component" value="Unassembled WGS sequence"/>
</dbReference>
<feature type="compositionally biased region" description="Basic and acidic residues" evidence="1">
    <location>
        <begin position="180"/>
        <end position="193"/>
    </location>
</feature>
<proteinExistence type="predicted"/>
<dbReference type="EMBL" id="KV007526">
    <property type="protein sequence ID" value="KZV31320.1"/>
    <property type="molecule type" value="Genomic_DNA"/>
</dbReference>
<keyword evidence="3" id="KW-1185">Reference proteome</keyword>
<reference evidence="2 3" key="1">
    <citation type="journal article" date="2015" name="Proc. Natl. Acad. Sci. U.S.A.">
        <title>The resurrection genome of Boea hygrometrica: A blueprint for survival of dehydration.</title>
        <authorList>
            <person name="Xiao L."/>
            <person name="Yang G."/>
            <person name="Zhang L."/>
            <person name="Yang X."/>
            <person name="Zhao S."/>
            <person name="Ji Z."/>
            <person name="Zhou Q."/>
            <person name="Hu M."/>
            <person name="Wang Y."/>
            <person name="Chen M."/>
            <person name="Xu Y."/>
            <person name="Jin H."/>
            <person name="Xiao X."/>
            <person name="Hu G."/>
            <person name="Bao F."/>
            <person name="Hu Y."/>
            <person name="Wan P."/>
            <person name="Li L."/>
            <person name="Deng X."/>
            <person name="Kuang T."/>
            <person name="Xiang C."/>
            <person name="Zhu J.K."/>
            <person name="Oliver M.J."/>
            <person name="He Y."/>
        </authorList>
    </citation>
    <scope>NUCLEOTIDE SEQUENCE [LARGE SCALE GENOMIC DNA]</scope>
    <source>
        <strain evidence="3">cv. XS01</strain>
    </source>
</reference>
<dbReference type="AlphaFoldDB" id="A0A2Z7BAQ5"/>
<evidence type="ECO:0000313" key="2">
    <source>
        <dbReference type="EMBL" id="KZV31320.1"/>
    </source>
</evidence>
<protein>
    <submittedName>
        <fullName evidence="2">Epsin-2</fullName>
    </submittedName>
</protein>
<evidence type="ECO:0000256" key="1">
    <source>
        <dbReference type="SAM" id="MobiDB-lite"/>
    </source>
</evidence>
<feature type="region of interest" description="Disordered" evidence="1">
    <location>
        <begin position="173"/>
        <end position="201"/>
    </location>
</feature>
<organism evidence="2 3">
    <name type="scientific">Dorcoceras hygrometricum</name>
    <dbReference type="NCBI Taxonomy" id="472368"/>
    <lineage>
        <taxon>Eukaryota</taxon>
        <taxon>Viridiplantae</taxon>
        <taxon>Streptophyta</taxon>
        <taxon>Embryophyta</taxon>
        <taxon>Tracheophyta</taxon>
        <taxon>Spermatophyta</taxon>
        <taxon>Magnoliopsida</taxon>
        <taxon>eudicotyledons</taxon>
        <taxon>Gunneridae</taxon>
        <taxon>Pentapetalae</taxon>
        <taxon>asterids</taxon>
        <taxon>lamiids</taxon>
        <taxon>Lamiales</taxon>
        <taxon>Gesneriaceae</taxon>
        <taxon>Didymocarpoideae</taxon>
        <taxon>Trichosporeae</taxon>
        <taxon>Loxocarpinae</taxon>
        <taxon>Dorcoceras</taxon>
    </lineage>
</organism>
<sequence>MTFRVVRTNQYNQDLGLIHSTNDNHLESPNEGSSIDHQELLGLWGTFGLRNLWLMGNLQFRGNLQLRKNLILEGTFVSEISFKSLNILSTKFVGTYVAKNKSTLAELVEKKKSTSDTVRPTTTKVKRLEDVSTSADDFVQLVVKCKRTTIGRAAVRPTVPIQMMHPPKRKLILLEDSDSEDPKSLPKETKDKSYPPSVSSRNQITHIRWSQGIHIREVDWCTRSLPKIAPTDKERSSQLIEVVSHLKRASDVKRGKVVAAAEKGRVATGTDTETAVESADGLRKIVFSFEEVFFEE</sequence>
<accession>A0A2Z7BAQ5</accession>